<dbReference type="InterPro" id="IPR049892">
    <property type="entry name" value="AA9"/>
</dbReference>
<evidence type="ECO:0000256" key="7">
    <source>
        <dbReference type="ARBA" id="ARBA00023157"/>
    </source>
</evidence>
<dbReference type="InterPro" id="IPR005103">
    <property type="entry name" value="AA9_LPMO"/>
</dbReference>
<evidence type="ECO:0000313" key="15">
    <source>
        <dbReference type="EMBL" id="KAJ2936535.1"/>
    </source>
</evidence>
<keyword evidence="6" id="KW-0503">Monooxygenase</keyword>
<comment type="caution">
    <text evidence="15">The sequence shown here is derived from an EMBL/GenBank/DDBJ whole genome shotgun (WGS) entry which is preliminary data.</text>
</comment>
<keyword evidence="3" id="KW-0136">Cellulose degradation</keyword>
<dbReference type="GO" id="GO:0030245">
    <property type="term" value="P:cellulose catabolic process"/>
    <property type="evidence" value="ECO:0007669"/>
    <property type="project" value="UniProtKB-KW"/>
</dbReference>
<evidence type="ECO:0000256" key="6">
    <source>
        <dbReference type="ARBA" id="ARBA00023033"/>
    </source>
</evidence>
<dbReference type="AlphaFoldDB" id="A0A9W8JTM4"/>
<feature type="signal peptide" evidence="13">
    <location>
        <begin position="1"/>
        <end position="24"/>
    </location>
</feature>
<dbReference type="CDD" id="cd21175">
    <property type="entry name" value="LPMO_AA9"/>
    <property type="match status" value="1"/>
</dbReference>
<dbReference type="GO" id="GO:0004497">
    <property type="term" value="F:monooxygenase activity"/>
    <property type="evidence" value="ECO:0007669"/>
    <property type="project" value="UniProtKB-KW"/>
</dbReference>
<evidence type="ECO:0000256" key="10">
    <source>
        <dbReference type="ARBA" id="ARBA00044502"/>
    </source>
</evidence>
<evidence type="ECO:0000256" key="3">
    <source>
        <dbReference type="ARBA" id="ARBA00023001"/>
    </source>
</evidence>
<dbReference type="Proteomes" id="UP001140091">
    <property type="component" value="Unassembled WGS sequence"/>
</dbReference>
<feature type="non-terminal residue" evidence="15">
    <location>
        <position position="1"/>
    </location>
</feature>
<protein>
    <recommendedName>
        <fullName evidence="12">lytic cellulose monooxygenase (C4-dehydrogenating)</fullName>
        <ecNumber evidence="12">1.14.99.56</ecNumber>
    </recommendedName>
</protein>
<evidence type="ECO:0000256" key="11">
    <source>
        <dbReference type="ARBA" id="ARBA00045077"/>
    </source>
</evidence>
<keyword evidence="2" id="KW-0479">Metal-binding</keyword>
<evidence type="ECO:0000259" key="14">
    <source>
        <dbReference type="Pfam" id="PF03443"/>
    </source>
</evidence>
<dbReference type="Gene3D" id="2.70.50.70">
    <property type="match status" value="1"/>
</dbReference>
<accession>A0A9W8JTM4</accession>
<keyword evidence="7" id="KW-1015">Disulfide bond</keyword>
<evidence type="ECO:0000256" key="9">
    <source>
        <dbReference type="ARBA" id="ARBA00023326"/>
    </source>
</evidence>
<comment type="cofactor">
    <cofactor evidence="1">
        <name>Cu(2+)</name>
        <dbReference type="ChEBI" id="CHEBI:29036"/>
    </cofactor>
</comment>
<keyword evidence="5" id="KW-0186">Copper</keyword>
<dbReference type="EMBL" id="JANBPK010000043">
    <property type="protein sequence ID" value="KAJ2936535.1"/>
    <property type="molecule type" value="Genomic_DNA"/>
</dbReference>
<proteinExistence type="inferred from homology"/>
<comment type="similarity">
    <text evidence="10">Belongs to the polysaccharide monooxygenase AA9 family.</text>
</comment>
<reference evidence="15" key="1">
    <citation type="submission" date="2022-06" db="EMBL/GenBank/DDBJ databases">
        <title>Genome Sequence of Candolleomyces eurysporus.</title>
        <authorList>
            <person name="Buettner E."/>
        </authorList>
    </citation>
    <scope>NUCLEOTIDE SEQUENCE</scope>
    <source>
        <strain evidence="15">VTCC 930004</strain>
    </source>
</reference>
<feature type="chain" id="PRO_5040861900" description="lytic cellulose monooxygenase (C4-dehydrogenating)" evidence="13">
    <location>
        <begin position="25"/>
        <end position="266"/>
    </location>
</feature>
<keyword evidence="8" id="KW-0119">Carbohydrate metabolism</keyword>
<feature type="domain" description="Auxiliary Activity family 9 catalytic" evidence="14">
    <location>
        <begin position="25"/>
        <end position="240"/>
    </location>
</feature>
<dbReference type="EC" id="1.14.99.56" evidence="12"/>
<dbReference type="GO" id="GO:0046872">
    <property type="term" value="F:metal ion binding"/>
    <property type="evidence" value="ECO:0007669"/>
    <property type="project" value="UniProtKB-KW"/>
</dbReference>
<evidence type="ECO:0000313" key="16">
    <source>
        <dbReference type="Proteomes" id="UP001140091"/>
    </source>
</evidence>
<evidence type="ECO:0000256" key="4">
    <source>
        <dbReference type="ARBA" id="ARBA00023002"/>
    </source>
</evidence>
<evidence type="ECO:0000256" key="12">
    <source>
        <dbReference type="ARBA" id="ARBA00047174"/>
    </source>
</evidence>
<comment type="catalytic activity">
    <reaction evidence="11">
        <text>[(1-&gt;4)-beta-D-glucosyl]n+m + reduced acceptor + O2 = 4-dehydro-beta-D-glucosyl-[(1-&gt;4)-beta-D-glucosyl]n-1 + [(1-&gt;4)-beta-D-glucosyl]m + acceptor + H2O.</text>
        <dbReference type="EC" id="1.14.99.56"/>
    </reaction>
</comment>
<dbReference type="Pfam" id="PF03443">
    <property type="entry name" value="AA9"/>
    <property type="match status" value="1"/>
</dbReference>
<evidence type="ECO:0000256" key="1">
    <source>
        <dbReference type="ARBA" id="ARBA00001973"/>
    </source>
</evidence>
<keyword evidence="4" id="KW-0560">Oxidoreductase</keyword>
<dbReference type="PANTHER" id="PTHR33353">
    <property type="entry name" value="PUTATIVE (AFU_ORTHOLOGUE AFUA_1G12560)-RELATED"/>
    <property type="match status" value="1"/>
</dbReference>
<keyword evidence="13" id="KW-0732">Signal</keyword>
<name>A0A9W8JTM4_9AGAR</name>
<gene>
    <name evidence="15" type="ORF">H1R20_g563</name>
</gene>
<evidence type="ECO:0000256" key="13">
    <source>
        <dbReference type="SAM" id="SignalP"/>
    </source>
</evidence>
<dbReference type="PANTHER" id="PTHR33353:SF6">
    <property type="entry name" value="ENDOGLUCANASE IV"/>
    <property type="match status" value="1"/>
</dbReference>
<keyword evidence="9" id="KW-0624">Polysaccharide degradation</keyword>
<dbReference type="OrthoDB" id="4849160at2759"/>
<keyword evidence="16" id="KW-1185">Reference proteome</keyword>
<organism evidence="15 16">
    <name type="scientific">Candolleomyces eurysporus</name>
    <dbReference type="NCBI Taxonomy" id="2828524"/>
    <lineage>
        <taxon>Eukaryota</taxon>
        <taxon>Fungi</taxon>
        <taxon>Dikarya</taxon>
        <taxon>Basidiomycota</taxon>
        <taxon>Agaricomycotina</taxon>
        <taxon>Agaricomycetes</taxon>
        <taxon>Agaricomycetidae</taxon>
        <taxon>Agaricales</taxon>
        <taxon>Agaricineae</taxon>
        <taxon>Psathyrellaceae</taxon>
        <taxon>Candolleomyces</taxon>
    </lineage>
</organism>
<evidence type="ECO:0000256" key="5">
    <source>
        <dbReference type="ARBA" id="ARBA00023008"/>
    </source>
</evidence>
<evidence type="ECO:0000256" key="8">
    <source>
        <dbReference type="ARBA" id="ARBA00023277"/>
    </source>
</evidence>
<sequence>MIQLLPSLVALTALALSPILQVAAHGYVQEVTVGSTKYTGYLPDDAYECPQPKRIMPPHFAMFIGLVEDLASIDIQCHGRSGGGSAPASLVGTIASGDTVSFNWTQWPNGHTGPVLTYMARVPDQEDVRDWAPEKEKVWFKIDHAGKYEDGTWASDSLALPKLKPWTVRIPPNLKAGQYLIRHEILALHVATKYPGVQAYPSCIQVKVTGNGTALPEDKDLVSFPGAYTAETPGIVYNLYIIGELPPYPIPGPEVYVAFSPIARAQ</sequence>
<evidence type="ECO:0000256" key="2">
    <source>
        <dbReference type="ARBA" id="ARBA00022723"/>
    </source>
</evidence>